<dbReference type="PRINTS" id="PR00385">
    <property type="entry name" value="P450"/>
</dbReference>
<dbReference type="PROSITE" id="PS00086">
    <property type="entry name" value="CYTOCHROME_P450"/>
    <property type="match status" value="1"/>
</dbReference>
<dbReference type="InterPro" id="IPR001128">
    <property type="entry name" value="Cyt_P450"/>
</dbReference>
<evidence type="ECO:0000256" key="10">
    <source>
        <dbReference type="SAM" id="Phobius"/>
    </source>
</evidence>
<comment type="cofactor">
    <cofactor evidence="1 8">
        <name>heme</name>
        <dbReference type="ChEBI" id="CHEBI:30413"/>
    </cofactor>
</comment>
<evidence type="ECO:0000256" key="1">
    <source>
        <dbReference type="ARBA" id="ARBA00001971"/>
    </source>
</evidence>
<dbReference type="PANTHER" id="PTHR24292">
    <property type="entry name" value="CYTOCHROME P450"/>
    <property type="match status" value="1"/>
</dbReference>
<dbReference type="InterPro" id="IPR050476">
    <property type="entry name" value="Insect_CytP450_Detox"/>
</dbReference>
<keyword evidence="12" id="KW-1185">Reference proteome</keyword>
<dbReference type="GO" id="GO:0004497">
    <property type="term" value="F:monooxygenase activity"/>
    <property type="evidence" value="ECO:0007669"/>
    <property type="project" value="UniProtKB-KW"/>
</dbReference>
<evidence type="ECO:0000313" key="11">
    <source>
        <dbReference type="EMBL" id="UMM15598.1"/>
    </source>
</evidence>
<feature type="transmembrane region" description="Helical" evidence="10">
    <location>
        <begin position="20"/>
        <end position="40"/>
    </location>
</feature>
<dbReference type="InterPro" id="IPR017972">
    <property type="entry name" value="Cyt_P450_CS"/>
</dbReference>
<dbReference type="AlphaFoldDB" id="A0AAE9EA01"/>
<dbReference type="Proteomes" id="UP000829354">
    <property type="component" value="Chromosome II"/>
</dbReference>
<dbReference type="GO" id="GO:0020037">
    <property type="term" value="F:heme binding"/>
    <property type="evidence" value="ECO:0007669"/>
    <property type="project" value="InterPro"/>
</dbReference>
<dbReference type="Gene3D" id="1.10.630.10">
    <property type="entry name" value="Cytochrome P450"/>
    <property type="match status" value="1"/>
</dbReference>
<name>A0AAE9EA01_CAEBR</name>
<comment type="similarity">
    <text evidence="2 9">Belongs to the cytochrome P450 family.</text>
</comment>
<gene>
    <name evidence="11" type="ORF">L5515_012974</name>
</gene>
<evidence type="ECO:0000256" key="6">
    <source>
        <dbReference type="ARBA" id="ARBA00023004"/>
    </source>
</evidence>
<evidence type="ECO:0000256" key="5">
    <source>
        <dbReference type="ARBA" id="ARBA00023002"/>
    </source>
</evidence>
<dbReference type="PRINTS" id="PR00463">
    <property type="entry name" value="EP450I"/>
</dbReference>
<evidence type="ECO:0000313" key="12">
    <source>
        <dbReference type="Proteomes" id="UP000829354"/>
    </source>
</evidence>
<accession>A0AAE9EA01</accession>
<evidence type="ECO:0000256" key="8">
    <source>
        <dbReference type="PIRSR" id="PIRSR602401-1"/>
    </source>
</evidence>
<proteinExistence type="inferred from homology"/>
<feature type="binding site" description="axial binding residue" evidence="8">
    <location>
        <position position="474"/>
    </location>
    <ligand>
        <name>heme</name>
        <dbReference type="ChEBI" id="CHEBI:30413"/>
    </ligand>
    <ligandPart>
        <name>Fe</name>
        <dbReference type="ChEBI" id="CHEBI:18248"/>
    </ligandPart>
</feature>
<dbReference type="SUPFAM" id="SSF48264">
    <property type="entry name" value="Cytochrome P450"/>
    <property type="match status" value="1"/>
</dbReference>
<evidence type="ECO:0000256" key="7">
    <source>
        <dbReference type="ARBA" id="ARBA00023033"/>
    </source>
</evidence>
<dbReference type="EMBL" id="CP092621">
    <property type="protein sequence ID" value="UMM15598.1"/>
    <property type="molecule type" value="Genomic_DNA"/>
</dbReference>
<keyword evidence="5 9" id="KW-0560">Oxidoreductase</keyword>
<evidence type="ECO:0000256" key="2">
    <source>
        <dbReference type="ARBA" id="ARBA00010617"/>
    </source>
</evidence>
<keyword evidence="10" id="KW-1133">Transmembrane helix</keyword>
<organism evidence="11 12">
    <name type="scientific">Caenorhabditis briggsae</name>
    <dbReference type="NCBI Taxonomy" id="6238"/>
    <lineage>
        <taxon>Eukaryota</taxon>
        <taxon>Metazoa</taxon>
        <taxon>Ecdysozoa</taxon>
        <taxon>Nematoda</taxon>
        <taxon>Chromadorea</taxon>
        <taxon>Rhabditida</taxon>
        <taxon>Rhabditina</taxon>
        <taxon>Rhabditomorpha</taxon>
        <taxon>Rhabditoidea</taxon>
        <taxon>Rhabditidae</taxon>
        <taxon>Peloderinae</taxon>
        <taxon>Caenorhabditis</taxon>
    </lineage>
</organism>
<evidence type="ECO:0000256" key="4">
    <source>
        <dbReference type="ARBA" id="ARBA00022723"/>
    </source>
</evidence>
<keyword evidence="3 8" id="KW-0349">Heme</keyword>
<dbReference type="InterPro" id="IPR002401">
    <property type="entry name" value="Cyt_P450_E_grp-I"/>
</dbReference>
<keyword evidence="10" id="KW-0472">Membrane</keyword>
<protein>
    <submittedName>
        <fullName evidence="11">Uncharacterized protein</fullName>
    </submittedName>
</protein>
<evidence type="ECO:0000256" key="9">
    <source>
        <dbReference type="RuleBase" id="RU000461"/>
    </source>
</evidence>
<keyword evidence="4 8" id="KW-0479">Metal-binding</keyword>
<sequence length="547" mass="63106">MLQRPILDTMFELFSKLFTLAVLGIIGVVTYYLWIWTYWMRRGVKGPRGKPFVGVLNVLLDHEKPGLLKLGEWTEEYGKVYGYTDGNQRTLVVSDPSMVHEIFVKQFDNFYGRKLNPIQGNPDQDERVHLLSAQGFRWKRLRTISSVSFSNGSLRKIMSTVEDSALDFMKHMEEKSANGEIDMLDAYQEYTMDVIARVAIGQRDNKMFSDQNELLKIVRQIFGGSRKYLMLICQVFPVVGHAIRSLTFKYPKIAPFKLYLMIKKAVMERKEQRDRELENGVEPGEPQDFIDMFLDAKSDDVDFSKEAREDFSKRNMKITKELSADEVVGQCFVFVIGGFDTTALALSYVTYLLTVNPEVQKKVREEVDAEFGDSEIEFEKLGRLKYMDCVIKEALRLYPLASISNSRKCMHTTTVNGVEIEAGVYVQMDTWTLQRDPAIWGDDAMDFKPERWESAKQSEYKGAYIPFGLGPRQCIGMRLAVMEQKVLLTHILKKYSFETGPSTSIPLKLRKRRREEICHLFPAIVIHHLQILPLPTDKSKHGEQNQR</sequence>
<reference evidence="11 12" key="1">
    <citation type="submission" date="2022-04" db="EMBL/GenBank/DDBJ databases">
        <title>Chromosome-level reference genomes for two strains of Caenorhabditis briggsae: an improved platform for comparative genomics.</title>
        <authorList>
            <person name="Stevens L."/>
            <person name="Andersen E."/>
        </authorList>
    </citation>
    <scope>NUCLEOTIDE SEQUENCE [LARGE SCALE GENOMIC DNA]</scope>
    <source>
        <strain evidence="11">VX34</strain>
        <tissue evidence="11">Whole-organism</tissue>
    </source>
</reference>
<dbReference type="InterPro" id="IPR036396">
    <property type="entry name" value="Cyt_P450_sf"/>
</dbReference>
<dbReference type="FunFam" id="1.10.630.10:FF:000182">
    <property type="entry name" value="Cytochrome P450 3A4"/>
    <property type="match status" value="1"/>
</dbReference>
<evidence type="ECO:0000256" key="3">
    <source>
        <dbReference type="ARBA" id="ARBA00022617"/>
    </source>
</evidence>
<keyword evidence="7 9" id="KW-0503">Monooxygenase</keyword>
<keyword evidence="6 8" id="KW-0408">Iron</keyword>
<dbReference type="GO" id="GO:0005506">
    <property type="term" value="F:iron ion binding"/>
    <property type="evidence" value="ECO:0007669"/>
    <property type="project" value="InterPro"/>
</dbReference>
<dbReference type="GO" id="GO:0016705">
    <property type="term" value="F:oxidoreductase activity, acting on paired donors, with incorporation or reduction of molecular oxygen"/>
    <property type="evidence" value="ECO:0007669"/>
    <property type="project" value="InterPro"/>
</dbReference>
<dbReference type="Pfam" id="PF00067">
    <property type="entry name" value="p450"/>
    <property type="match status" value="1"/>
</dbReference>
<dbReference type="CDD" id="cd11055">
    <property type="entry name" value="CYP3A-like"/>
    <property type="match status" value="1"/>
</dbReference>
<keyword evidence="10" id="KW-0812">Transmembrane</keyword>
<dbReference type="PANTHER" id="PTHR24292:SF102">
    <property type="entry name" value="CYTOCHROME P450 FAMILY-RELATED"/>
    <property type="match status" value="1"/>
</dbReference>